<accession>A0ACB8D0X0</accession>
<reference evidence="1" key="1">
    <citation type="submission" date="2020-05" db="EMBL/GenBank/DDBJ databases">
        <title>Large-scale comparative analyses of tick genomes elucidate their genetic diversity and vector capacities.</title>
        <authorList>
            <person name="Jia N."/>
            <person name="Wang J."/>
            <person name="Shi W."/>
            <person name="Du L."/>
            <person name="Sun Y."/>
            <person name="Zhan W."/>
            <person name="Jiang J."/>
            <person name="Wang Q."/>
            <person name="Zhang B."/>
            <person name="Ji P."/>
            <person name="Sakyi L.B."/>
            <person name="Cui X."/>
            <person name="Yuan T."/>
            <person name="Jiang B."/>
            <person name="Yang W."/>
            <person name="Lam T.T.-Y."/>
            <person name="Chang Q."/>
            <person name="Ding S."/>
            <person name="Wang X."/>
            <person name="Zhu J."/>
            <person name="Ruan X."/>
            <person name="Zhao L."/>
            <person name="Wei J."/>
            <person name="Que T."/>
            <person name="Du C."/>
            <person name="Cheng J."/>
            <person name="Dai P."/>
            <person name="Han X."/>
            <person name="Huang E."/>
            <person name="Gao Y."/>
            <person name="Liu J."/>
            <person name="Shao H."/>
            <person name="Ye R."/>
            <person name="Li L."/>
            <person name="Wei W."/>
            <person name="Wang X."/>
            <person name="Wang C."/>
            <person name="Yang T."/>
            <person name="Huo Q."/>
            <person name="Li W."/>
            <person name="Guo W."/>
            <person name="Chen H."/>
            <person name="Zhou L."/>
            <person name="Ni X."/>
            <person name="Tian J."/>
            <person name="Zhou Y."/>
            <person name="Sheng Y."/>
            <person name="Liu T."/>
            <person name="Pan Y."/>
            <person name="Xia L."/>
            <person name="Li J."/>
            <person name="Zhao F."/>
            <person name="Cao W."/>
        </authorList>
    </citation>
    <scope>NUCLEOTIDE SEQUENCE</scope>
    <source>
        <strain evidence="1">Dsil-2018</strain>
    </source>
</reference>
<evidence type="ECO:0000313" key="2">
    <source>
        <dbReference type="Proteomes" id="UP000821865"/>
    </source>
</evidence>
<comment type="caution">
    <text evidence="1">The sequence shown here is derived from an EMBL/GenBank/DDBJ whole genome shotgun (WGS) entry which is preliminary data.</text>
</comment>
<keyword evidence="2" id="KW-1185">Reference proteome</keyword>
<protein>
    <submittedName>
        <fullName evidence="1">Uncharacterized protein</fullName>
    </submittedName>
</protein>
<dbReference type="Proteomes" id="UP000821865">
    <property type="component" value="Chromosome 4"/>
</dbReference>
<evidence type="ECO:0000313" key="1">
    <source>
        <dbReference type="EMBL" id="KAH7955206.1"/>
    </source>
</evidence>
<organism evidence="1 2">
    <name type="scientific">Dermacentor silvarum</name>
    <name type="common">Tick</name>
    <dbReference type="NCBI Taxonomy" id="543639"/>
    <lineage>
        <taxon>Eukaryota</taxon>
        <taxon>Metazoa</taxon>
        <taxon>Ecdysozoa</taxon>
        <taxon>Arthropoda</taxon>
        <taxon>Chelicerata</taxon>
        <taxon>Arachnida</taxon>
        <taxon>Acari</taxon>
        <taxon>Parasitiformes</taxon>
        <taxon>Ixodida</taxon>
        <taxon>Ixodoidea</taxon>
        <taxon>Ixodidae</taxon>
        <taxon>Rhipicephalinae</taxon>
        <taxon>Dermacentor</taxon>
    </lineage>
</organism>
<gene>
    <name evidence="1" type="ORF">HPB49_025517</name>
</gene>
<proteinExistence type="predicted"/>
<name>A0ACB8D0X0_DERSI</name>
<sequence length="609" mass="67503">MARVVVLAVLLPQVVLAAINVIPPHRLVHLDLKGAPPKASYLITLIPILKSLGATGLLIEYEDSFPFVGEPLHALASPRAYTRQELRAVLDTARDYDLTVVPLINTFDKLEYILKHPQFAKYRESPSVPDTLCPSNPAGVKLIQDILDQILNFHHARELYYVHIGCGDVAALGLCGQCTARRFDPARRGNSRSGGRFGLYDKYMLYMSYVQLITDYLKEHHGVKTIVWHDTLAKIPNELYRILPVHLHVEVMVATYRTDLEFSGWLNFASRFGDSLWVATSFKDVGEAPVVYPRLKERVKSHVTWMGAMSEWKDHVRFPGVALMGPQRTSHDSPLRELLPTSLPSLAVCLAVVRKAGQLPTVNLGSSPIEQILKCNRTIDLNVDYKVQGVNCKFPGAAIVDELHSLETLKHHLDLLPYLPLCKPSYERSHNESKECVKNLNSQIVELSSLNSTLRTALQEVYRKDIADEYATDKISTVMADIKRKQELLEASGSLRSLKSTVGTRTPSCNARSTALSQRENLFRARCSPPSGTSTSMSLRHPSLSLDSPSPTPTLTSCHSAACSRGLTPGDRCSRNKAVAAGKKGGRRGEGVDRAQRPQLWDGMASSES</sequence>
<dbReference type="EMBL" id="CM023473">
    <property type="protein sequence ID" value="KAH7955206.1"/>
    <property type="molecule type" value="Genomic_DNA"/>
</dbReference>